<evidence type="ECO:0000256" key="5">
    <source>
        <dbReference type="ARBA" id="ARBA00023242"/>
    </source>
</evidence>
<keyword evidence="3" id="KW-0238">DNA-binding</keyword>
<dbReference type="Pfam" id="PF00010">
    <property type="entry name" value="HLH"/>
    <property type="match status" value="1"/>
</dbReference>
<organism evidence="8 10">
    <name type="scientific">Hevea brasiliensis</name>
    <name type="common">Para rubber tree</name>
    <name type="synonym">Siphonia brasiliensis</name>
    <dbReference type="NCBI Taxonomy" id="3981"/>
    <lineage>
        <taxon>Eukaryota</taxon>
        <taxon>Viridiplantae</taxon>
        <taxon>Streptophyta</taxon>
        <taxon>Embryophyta</taxon>
        <taxon>Tracheophyta</taxon>
        <taxon>Spermatophyta</taxon>
        <taxon>Magnoliopsida</taxon>
        <taxon>eudicotyledons</taxon>
        <taxon>Gunneridae</taxon>
        <taxon>Pentapetalae</taxon>
        <taxon>rosids</taxon>
        <taxon>fabids</taxon>
        <taxon>Malpighiales</taxon>
        <taxon>Euphorbiaceae</taxon>
        <taxon>Crotonoideae</taxon>
        <taxon>Micrandreae</taxon>
        <taxon>Hevea</taxon>
    </lineage>
</organism>
<evidence type="ECO:0000259" key="6">
    <source>
        <dbReference type="PROSITE" id="PS50888"/>
    </source>
</evidence>
<dbReference type="PROSITE" id="PS51671">
    <property type="entry name" value="ACT"/>
    <property type="match status" value="1"/>
</dbReference>
<dbReference type="CDD" id="cd11448">
    <property type="entry name" value="bHLH_AtFAMA_like"/>
    <property type="match status" value="1"/>
</dbReference>
<sequence>MAHIAVERNRRKQMNEHLRVLRSLMPGSCVQRGDHASIIGGAIEFVRELEQLLQCLESQKRRRLYGEASRQMGDSSLAIQQPQPPLFPPLPLPDDHMKLVDFETELREETAENKSCLADVEVKLLGFDAMIKILSRRRPGQLINTIAALEELELNILHINITTIEQTVLYSFNVKIESESRFTAEDIASSVQQIFNFIHANSSM</sequence>
<evidence type="ECO:0008006" key="11">
    <source>
        <dbReference type="Google" id="ProtNLM"/>
    </source>
</evidence>
<dbReference type="SUPFAM" id="SSF55021">
    <property type="entry name" value="ACT-like"/>
    <property type="match status" value="1"/>
</dbReference>
<dbReference type="InterPro" id="IPR011598">
    <property type="entry name" value="bHLH_dom"/>
</dbReference>
<gene>
    <name evidence="8" type="ORF">P3X46_006418</name>
    <name evidence="9" type="ORF">P3X46_006423</name>
</gene>
<name>A0ABQ9MQ53_HEVBR</name>
<comment type="subcellular location">
    <subcellularLocation>
        <location evidence="1">Nucleus</location>
    </subcellularLocation>
</comment>
<dbReference type="EMBL" id="JARPOI010000004">
    <property type="protein sequence ID" value="KAJ9182427.1"/>
    <property type="molecule type" value="Genomic_DNA"/>
</dbReference>
<evidence type="ECO:0000256" key="4">
    <source>
        <dbReference type="ARBA" id="ARBA00023163"/>
    </source>
</evidence>
<dbReference type="InterPro" id="IPR045865">
    <property type="entry name" value="ACT-like_dom_sf"/>
</dbReference>
<dbReference type="Pfam" id="PF22754">
    <property type="entry name" value="bHLH-TF_ACT-like_plant"/>
    <property type="match status" value="1"/>
</dbReference>
<evidence type="ECO:0000259" key="7">
    <source>
        <dbReference type="PROSITE" id="PS51671"/>
    </source>
</evidence>
<dbReference type="InterPro" id="IPR044283">
    <property type="entry name" value="FAMA/SPEECHLESS/MUTE-like"/>
</dbReference>
<feature type="domain" description="BHLH" evidence="6">
    <location>
        <begin position="1"/>
        <end position="49"/>
    </location>
</feature>
<feature type="domain" description="ACT" evidence="7">
    <location>
        <begin position="130"/>
        <end position="204"/>
    </location>
</feature>
<reference evidence="8" key="1">
    <citation type="journal article" date="2023" name="Plant Biotechnol. J.">
        <title>Chromosome-level wild Hevea brasiliensis genome provides new tools for genomic-assisted breeding and valuable loci to elevate rubber yield.</title>
        <authorList>
            <person name="Cheng H."/>
            <person name="Song X."/>
            <person name="Hu Y."/>
            <person name="Wu T."/>
            <person name="Yang Q."/>
            <person name="An Z."/>
            <person name="Feng S."/>
            <person name="Deng Z."/>
            <person name="Wu W."/>
            <person name="Zeng X."/>
            <person name="Tu M."/>
            <person name="Wang X."/>
            <person name="Huang H."/>
        </authorList>
    </citation>
    <scope>NUCLEOTIDE SEQUENCE</scope>
    <source>
        <strain evidence="8">MT/VB/25A 57/8</strain>
    </source>
</reference>
<keyword evidence="2" id="KW-0805">Transcription regulation</keyword>
<comment type="caution">
    <text evidence="8">The sequence shown here is derived from an EMBL/GenBank/DDBJ whole genome shotgun (WGS) entry which is preliminary data.</text>
</comment>
<accession>A0ABQ9MQ53</accession>
<keyword evidence="4" id="KW-0804">Transcription</keyword>
<dbReference type="PANTHER" id="PTHR46684">
    <property type="entry name" value="TRANSCRIPTION FACTOR FAMA"/>
    <property type="match status" value="1"/>
</dbReference>
<evidence type="ECO:0000256" key="2">
    <source>
        <dbReference type="ARBA" id="ARBA00023015"/>
    </source>
</evidence>
<evidence type="ECO:0000313" key="8">
    <source>
        <dbReference type="EMBL" id="KAJ9182422.1"/>
    </source>
</evidence>
<keyword evidence="5" id="KW-0539">Nucleus</keyword>
<proteinExistence type="predicted"/>
<evidence type="ECO:0000313" key="10">
    <source>
        <dbReference type="Proteomes" id="UP001174677"/>
    </source>
</evidence>
<evidence type="ECO:0000256" key="1">
    <source>
        <dbReference type="ARBA" id="ARBA00004123"/>
    </source>
</evidence>
<dbReference type="EMBL" id="JARPOI010000004">
    <property type="protein sequence ID" value="KAJ9182422.1"/>
    <property type="molecule type" value="Genomic_DNA"/>
</dbReference>
<dbReference type="PROSITE" id="PS50888">
    <property type="entry name" value="BHLH"/>
    <property type="match status" value="1"/>
</dbReference>
<dbReference type="InterPro" id="IPR054502">
    <property type="entry name" value="bHLH-TF_ACT-like_plant"/>
</dbReference>
<dbReference type="SMART" id="SM00353">
    <property type="entry name" value="HLH"/>
    <property type="match status" value="1"/>
</dbReference>
<dbReference type="InterPro" id="IPR036638">
    <property type="entry name" value="HLH_DNA-bd_sf"/>
</dbReference>
<dbReference type="Gene3D" id="4.10.280.10">
    <property type="entry name" value="Helix-loop-helix DNA-binding domain"/>
    <property type="match status" value="1"/>
</dbReference>
<dbReference type="SUPFAM" id="SSF47459">
    <property type="entry name" value="HLH, helix-loop-helix DNA-binding domain"/>
    <property type="match status" value="1"/>
</dbReference>
<dbReference type="InterPro" id="IPR002912">
    <property type="entry name" value="ACT_dom"/>
</dbReference>
<dbReference type="PANTHER" id="PTHR46684:SF6">
    <property type="entry name" value="TRANSCRIPTION FACTOR FAMA"/>
    <property type="match status" value="1"/>
</dbReference>
<keyword evidence="10" id="KW-1185">Reference proteome</keyword>
<dbReference type="Proteomes" id="UP001174677">
    <property type="component" value="Chromosome 4"/>
</dbReference>
<evidence type="ECO:0000256" key="3">
    <source>
        <dbReference type="ARBA" id="ARBA00023125"/>
    </source>
</evidence>
<protein>
    <recommendedName>
        <fullName evidence="11">BHLH domain-containing protein</fullName>
    </recommendedName>
</protein>
<evidence type="ECO:0000313" key="9">
    <source>
        <dbReference type="EMBL" id="KAJ9182427.1"/>
    </source>
</evidence>